<gene>
    <name evidence="2" type="ORF">Pmani_031340</name>
</gene>
<organism evidence="2 3">
    <name type="scientific">Petrolisthes manimaculis</name>
    <dbReference type="NCBI Taxonomy" id="1843537"/>
    <lineage>
        <taxon>Eukaryota</taxon>
        <taxon>Metazoa</taxon>
        <taxon>Ecdysozoa</taxon>
        <taxon>Arthropoda</taxon>
        <taxon>Crustacea</taxon>
        <taxon>Multicrustacea</taxon>
        <taxon>Malacostraca</taxon>
        <taxon>Eumalacostraca</taxon>
        <taxon>Eucarida</taxon>
        <taxon>Decapoda</taxon>
        <taxon>Pleocyemata</taxon>
        <taxon>Anomura</taxon>
        <taxon>Galatheoidea</taxon>
        <taxon>Porcellanidae</taxon>
        <taxon>Petrolisthes</taxon>
    </lineage>
</organism>
<evidence type="ECO:0000313" key="2">
    <source>
        <dbReference type="EMBL" id="KAK4296137.1"/>
    </source>
</evidence>
<reference evidence="2" key="1">
    <citation type="submission" date="2023-11" db="EMBL/GenBank/DDBJ databases">
        <title>Genome assemblies of two species of porcelain crab, Petrolisthes cinctipes and Petrolisthes manimaculis (Anomura: Porcellanidae).</title>
        <authorList>
            <person name="Angst P."/>
        </authorList>
    </citation>
    <scope>NUCLEOTIDE SEQUENCE</scope>
    <source>
        <strain evidence="2">PB745_02</strain>
        <tissue evidence="2">Gill</tissue>
    </source>
</reference>
<protein>
    <submittedName>
        <fullName evidence="2">Uncharacterized protein</fullName>
    </submittedName>
</protein>
<comment type="caution">
    <text evidence="2">The sequence shown here is derived from an EMBL/GenBank/DDBJ whole genome shotgun (WGS) entry which is preliminary data.</text>
</comment>
<proteinExistence type="predicted"/>
<feature type="region of interest" description="Disordered" evidence="1">
    <location>
        <begin position="71"/>
        <end position="139"/>
    </location>
</feature>
<accession>A0AAE1NVX0</accession>
<keyword evidence="3" id="KW-1185">Reference proteome</keyword>
<sequence>MVKMAMGNMQDIISSDRRLRMESKKAFSLSVKKLQVAVTAPQRLKLRQLVHMTNIVKAVVRNKKTITPNINQQGTTLLVRKQNHNVHKRKPDPTTTTNQDDHPDPLSPPTDSQKRTKGHASFIQDLYPEPTTSPPTDDWRMDVWRRYKHNKRMSCKTTKRGECHVKRKKADSTTPDPPQDDRVGRRGCGLQYRISIGPPAKCSPDQPTQCSDCYSLKWS</sequence>
<name>A0AAE1NVX0_9EUCA</name>
<feature type="region of interest" description="Disordered" evidence="1">
    <location>
        <begin position="155"/>
        <end position="185"/>
    </location>
</feature>
<dbReference type="AlphaFoldDB" id="A0AAE1NVX0"/>
<dbReference type="EMBL" id="JAWZYT010003915">
    <property type="protein sequence ID" value="KAK4296137.1"/>
    <property type="molecule type" value="Genomic_DNA"/>
</dbReference>
<feature type="compositionally biased region" description="Basic residues" evidence="1">
    <location>
        <begin position="81"/>
        <end position="90"/>
    </location>
</feature>
<evidence type="ECO:0000313" key="3">
    <source>
        <dbReference type="Proteomes" id="UP001292094"/>
    </source>
</evidence>
<evidence type="ECO:0000256" key="1">
    <source>
        <dbReference type="SAM" id="MobiDB-lite"/>
    </source>
</evidence>
<dbReference type="Proteomes" id="UP001292094">
    <property type="component" value="Unassembled WGS sequence"/>
</dbReference>